<dbReference type="SUPFAM" id="SSF142906">
    <property type="entry name" value="YjbR-like"/>
    <property type="match status" value="1"/>
</dbReference>
<evidence type="ECO:0000313" key="1">
    <source>
        <dbReference type="EMBL" id="NHO67608.1"/>
    </source>
</evidence>
<gene>
    <name evidence="1" type="ORF">G8770_18845</name>
</gene>
<comment type="caution">
    <text evidence="1">The sequence shown here is derived from an EMBL/GenBank/DDBJ whole genome shotgun (WGS) entry which is preliminary data.</text>
</comment>
<evidence type="ECO:0000313" key="2">
    <source>
        <dbReference type="Proteomes" id="UP000787472"/>
    </source>
</evidence>
<organism evidence="1 2">
    <name type="scientific">Pseudomaricurvus hydrocarbonicus</name>
    <dbReference type="NCBI Taxonomy" id="1470433"/>
    <lineage>
        <taxon>Bacteria</taxon>
        <taxon>Pseudomonadati</taxon>
        <taxon>Pseudomonadota</taxon>
        <taxon>Gammaproteobacteria</taxon>
        <taxon>Cellvibrionales</taxon>
        <taxon>Cellvibrionaceae</taxon>
        <taxon>Pseudomaricurvus</taxon>
    </lineage>
</organism>
<protein>
    <submittedName>
        <fullName evidence="1">MmcQ/YjbR family DNA-binding protein</fullName>
    </submittedName>
</protein>
<sequence length="133" mass="15180">MTFEQARAYLLNKPQALEDFPFYPDIPVFKVKGKMFASLSRDQSTARMNVKCDPEQALALRFFFDGVKPGYHMNKKHWNTVTLNSDVPDEEIKRMIDHSYGLVVKGLKKCERTALELSYGTAVIYTDVIGKAP</sequence>
<dbReference type="GO" id="GO:0003677">
    <property type="term" value="F:DNA binding"/>
    <property type="evidence" value="ECO:0007669"/>
    <property type="project" value="UniProtKB-KW"/>
</dbReference>
<dbReference type="Proteomes" id="UP000787472">
    <property type="component" value="Unassembled WGS sequence"/>
</dbReference>
<dbReference type="Pfam" id="PF04237">
    <property type="entry name" value="YjbR"/>
    <property type="match status" value="1"/>
</dbReference>
<dbReference type="InterPro" id="IPR058532">
    <property type="entry name" value="YjbR/MT2646/Rv2570-like"/>
</dbReference>
<proteinExistence type="predicted"/>
<dbReference type="InterPro" id="IPR038056">
    <property type="entry name" value="YjbR-like_sf"/>
</dbReference>
<dbReference type="PANTHER" id="PTHR35145:SF1">
    <property type="entry name" value="CYTOPLASMIC PROTEIN"/>
    <property type="match status" value="1"/>
</dbReference>
<dbReference type="PANTHER" id="PTHR35145">
    <property type="entry name" value="CYTOPLASMIC PROTEIN-RELATED"/>
    <property type="match status" value="1"/>
</dbReference>
<name>A0A9E5T405_9GAMM</name>
<dbReference type="Gene3D" id="3.90.1150.30">
    <property type="match status" value="1"/>
</dbReference>
<dbReference type="EMBL" id="JAAONZ010000018">
    <property type="protein sequence ID" value="NHO67608.1"/>
    <property type="molecule type" value="Genomic_DNA"/>
</dbReference>
<keyword evidence="1" id="KW-0238">DNA-binding</keyword>
<reference evidence="1" key="1">
    <citation type="submission" date="2020-03" db="EMBL/GenBank/DDBJ databases">
        <authorList>
            <person name="Guo F."/>
        </authorList>
    </citation>
    <scope>NUCLEOTIDE SEQUENCE</scope>
    <source>
        <strain evidence="1">JCM 30134</strain>
    </source>
</reference>
<keyword evidence="2" id="KW-1185">Reference proteome</keyword>
<dbReference type="AlphaFoldDB" id="A0A9E5T405"/>
<dbReference type="RefSeq" id="WP_167190607.1">
    <property type="nucleotide sequence ID" value="NZ_JAAONZ010000018.1"/>
</dbReference>
<dbReference type="InterPro" id="IPR007351">
    <property type="entry name" value="YjbR"/>
</dbReference>
<accession>A0A9E5T405</accession>